<name>A0A919MCZ4_9ACTN</name>
<evidence type="ECO:0000259" key="4">
    <source>
        <dbReference type="SMART" id="SM00560"/>
    </source>
</evidence>
<accession>A0A919MCZ4</accession>
<dbReference type="Gene3D" id="2.60.120.200">
    <property type="match status" value="2"/>
</dbReference>
<reference evidence="5" key="1">
    <citation type="submission" date="2021-01" db="EMBL/GenBank/DDBJ databases">
        <title>Whole genome shotgun sequence of Actinoplanes cyaneus NBRC 14990.</title>
        <authorList>
            <person name="Komaki H."/>
            <person name="Tamura T."/>
        </authorList>
    </citation>
    <scope>NUCLEOTIDE SEQUENCE</scope>
    <source>
        <strain evidence="5">NBRC 14990</strain>
    </source>
</reference>
<feature type="domain" description="LamG-like jellyroll fold" evidence="4">
    <location>
        <begin position="1643"/>
        <end position="1780"/>
    </location>
</feature>
<feature type="compositionally biased region" description="Polar residues" evidence="3">
    <location>
        <begin position="57"/>
        <end position="78"/>
    </location>
</feature>
<dbReference type="InterPro" id="IPR013320">
    <property type="entry name" value="ConA-like_dom_sf"/>
</dbReference>
<feature type="compositionally biased region" description="Low complexity" evidence="3">
    <location>
        <begin position="1"/>
        <end position="21"/>
    </location>
</feature>
<evidence type="ECO:0000256" key="2">
    <source>
        <dbReference type="ARBA" id="ARBA00023157"/>
    </source>
</evidence>
<evidence type="ECO:0000313" key="5">
    <source>
        <dbReference type="EMBL" id="GID71179.1"/>
    </source>
</evidence>
<proteinExistence type="predicted"/>
<dbReference type="SMART" id="SM00560">
    <property type="entry name" value="LamGL"/>
    <property type="match status" value="2"/>
</dbReference>
<dbReference type="SUPFAM" id="SSF49899">
    <property type="entry name" value="Concanavalin A-like lectins/glucanases"/>
    <property type="match status" value="2"/>
</dbReference>
<evidence type="ECO:0000256" key="3">
    <source>
        <dbReference type="SAM" id="MobiDB-lite"/>
    </source>
</evidence>
<feature type="domain" description="LamG-like jellyroll fold" evidence="4">
    <location>
        <begin position="1863"/>
        <end position="2003"/>
    </location>
</feature>
<feature type="region of interest" description="Disordered" evidence="3">
    <location>
        <begin position="1"/>
        <end position="83"/>
    </location>
</feature>
<dbReference type="PANTHER" id="PTHR43784:SF2">
    <property type="entry name" value="GDSL-LIKE LIPASE_ACYLHYDROLASE, PUTATIVE (AFU_ORTHOLOGUE AFUA_2G00820)-RELATED"/>
    <property type="match status" value="1"/>
</dbReference>
<dbReference type="EMBL" id="BOMH01000103">
    <property type="protein sequence ID" value="GID71179.1"/>
    <property type="molecule type" value="Genomic_DNA"/>
</dbReference>
<keyword evidence="2" id="KW-1015">Disulfide bond</keyword>
<sequence length="2011" mass="208744">MGTPALADPSAPSPAPTSTTAKKPKKAEKPADPVLAAIAEARTSREPVTVPTLADEYSTTSANPDGTLTKLTSSTPQRVDQGGKWVPIDTSLVKRTDGSYSPKAALSTLSIAADGSTKLLTIKDGPKELTFSWPEKLPKPSVAGDTATYADVLPDVDLQITADATGYSSIFVVKNAQAAANPDLQKLEFGLTGTGVKLAETRDGGAAATDTGTGEDVFRTGTALMWDSSPGKDGATPAVTAAEAAADPVAAHEASAELGGKQAKIKVEVAGGKQTLSLDKALLTDSDTRYPVYVDPSWGGGSKGSQLNWARISSNGWNVYNSTSKTGSARARIGLDDWPEYGGEGEKAKTYYNMNTSDIRGAEVSEATLYVTHTWSATCASTASVVYATKSPSSWNSSGLYWGHEPTALTGVLSTVKAGKVNCGTKSEKVSPPTLAFNVLSYAKTAITTTKLSSLTFRVEAKDMSDKMSWKQLGYGGGANLSIKYSYRPYLLNGTGNPAATPSLPNAGKTVTTTPTPTLSAQGANQTVSGVSERVRIQYQIYNSTKGTRLYTGTSGFSTTGERWATPKLADGEYYWRATVQNESGLWSNTYTAWQNLVVDTKAPGAPTVNSANYPADQVGDVYGTNGTWVIGPHDYSNNVVGYLFTLDADLANVVYASNKGTPWAVGTAIKPGTVYFAKADNGPGTGTAVMNGWTVPTFAPATAGSHVLQVKAVDQGGSTSVQTTYKFNAGTTKPIYVSGAKMFAGYTEANTDGTTSAVPKATTTSATGSVSQQDSGSAGFYFTSGGQLMLSGMSATNKVLPGDTATVSFNLPKAGVWDIGANLVTSHDYGTYSLVLDKGKDSQTVLIENFDAYGSGRVSTTYRNFGTIKTALGAPRILTQGVHTITLTVLGKNAASAGYQAGIDLVRLGAAITCSLDNTAACLNNTAISTYTAGSTPTITAADADGAGYSFESADFKARGWTPGATVTVNGAKIKMPSAYGNGTVDNMLASGQYITVPSNGSVVNKGNALILVGYSTMGSGGVTGASGTITYTTSSCGTKAQPYSIDNASDWAYVPSSDTALSFTRRNGKGATQAAGNAAVWAVSVPLLCPGAAVESITLPLVSNIAQDGVPSVHFFGLGIRPTSNTGSAKWVGTWAAAQDTAALYDANPPNAASTLTPQTVRFPAVLSIGTGGDTQQVRVRVANSLGKTPVTLSAVTIAPQDTTTGGATAASTPLPLTFGGSPAVTLAAGTDQLSDPVTLSLPQLSTVLVSMKVAGTVTAISGHRDPKVPVYITADSADHTKDIAAGSFKETTIDGIPFVSGIDVTTSATAPAGALALFGDQTVNADTSTPDGKSQLNGELAQIFAANEDTGGKVPFGILNLGSSSWGNQTSLPTSTLALGTNAKGQIDRALLNQSNVRAALLSAGAADLLACTATTADACANAVETKLTSIASQLHQYQADDVTNGSVKLPTKNGSIKVYAATIPPFSVANPPTALQEQARLLVNDYILGSLKGHADGVIDFSEAVSAGIAEGSTATYDTVLSDYLRADGTVLRPAEAYYEALAWQYVTNADKSDWIVDDQSGGTEDGADSNAVWEFTDDGGTTARDTGHGTGTGSNRTLHPATLTDVTWGKSRQVGFSAGTFNGTSSYGTTGLKPNTTTSYTVSAWVKLTDGSADRPVFSRGSVGGQSSLSLIYQASDKKWAAEVPTAASGIATERTTVSSDAEAKIGVWTHLAVSYDAETTTLSLYVNGHQDTSRDSVPPFNDPNGPTYIGRSKDSYFAGDIAGVQVWARPLGEAEMQTWVEPIEVLDWELNWNGAATDAEDGAFYNHPGVLTGGASYVQPGHAKPDVPAGEASDTVAAHFDGVDGAITRDAVLNTDQSFSVSAWVRLAKTDGNYTIVSQDGTHTARFLLQWSRTNNSWRFMMTDSDVAEPATKTADAPAGEVALNTWTHLVGVYDASADTVALYVNGVQKAVSPATSRWNATGTFAVGRTMWQDHKSDYFPGDIDAVHAYQGAIAPDDVAWLYEQ</sequence>
<dbReference type="InterPro" id="IPR006558">
    <property type="entry name" value="LamG-like"/>
</dbReference>
<dbReference type="RefSeq" id="WP_203756021.1">
    <property type="nucleotide sequence ID" value="NZ_BAAAUC010000107.1"/>
</dbReference>
<keyword evidence="1" id="KW-0732">Signal</keyword>
<dbReference type="PANTHER" id="PTHR43784">
    <property type="entry name" value="GDSL-LIKE LIPASE/ACYLHYDROLASE, PUTATIVE (AFU_ORTHOLOGUE AFUA_2G00820)-RELATED"/>
    <property type="match status" value="1"/>
</dbReference>
<organism evidence="5 6">
    <name type="scientific">Actinoplanes cyaneus</name>
    <dbReference type="NCBI Taxonomy" id="52696"/>
    <lineage>
        <taxon>Bacteria</taxon>
        <taxon>Bacillati</taxon>
        <taxon>Actinomycetota</taxon>
        <taxon>Actinomycetes</taxon>
        <taxon>Micromonosporales</taxon>
        <taxon>Micromonosporaceae</taxon>
        <taxon>Actinoplanes</taxon>
    </lineage>
</organism>
<gene>
    <name evidence="5" type="ORF">Acy02nite_90600</name>
</gene>
<dbReference type="Proteomes" id="UP000619479">
    <property type="component" value="Unassembled WGS sequence"/>
</dbReference>
<dbReference type="InterPro" id="IPR053140">
    <property type="entry name" value="GDSL_Rv0518-like"/>
</dbReference>
<keyword evidence="6" id="KW-1185">Reference proteome</keyword>
<evidence type="ECO:0000256" key="1">
    <source>
        <dbReference type="ARBA" id="ARBA00022729"/>
    </source>
</evidence>
<protein>
    <recommendedName>
        <fullName evidence="4">LamG-like jellyroll fold domain-containing protein</fullName>
    </recommendedName>
</protein>
<evidence type="ECO:0000313" key="6">
    <source>
        <dbReference type="Proteomes" id="UP000619479"/>
    </source>
</evidence>
<comment type="caution">
    <text evidence="5">The sequence shown here is derived from an EMBL/GenBank/DDBJ whole genome shotgun (WGS) entry which is preliminary data.</text>
</comment>
<dbReference type="Pfam" id="PF13385">
    <property type="entry name" value="Laminin_G_3"/>
    <property type="match status" value="2"/>
</dbReference>
<feature type="region of interest" description="Disordered" evidence="3">
    <location>
        <begin position="1585"/>
        <end position="1605"/>
    </location>
</feature>